<dbReference type="PRINTS" id="PR00973">
    <property type="entry name" value="RIBOSOMALS17"/>
</dbReference>
<keyword evidence="5 6" id="KW-0687">Ribonucleoprotein</keyword>
<keyword evidence="2 6" id="KW-0699">rRNA-binding</keyword>
<evidence type="ECO:0000256" key="5">
    <source>
        <dbReference type="ARBA" id="ARBA00023274"/>
    </source>
</evidence>
<dbReference type="PANTHER" id="PTHR10744">
    <property type="entry name" value="40S RIBOSOMAL PROTEIN S11 FAMILY MEMBER"/>
    <property type="match status" value="1"/>
</dbReference>
<sequence>MAKQILRGIVVSSSANKTIAVKVERRFPHRVLKKTISRSKKYAAHDENNEFKVGEVAYIEERAPFSKTKNWLAIRSLDK</sequence>
<dbReference type="InterPro" id="IPR000266">
    <property type="entry name" value="Ribosomal_uS17"/>
</dbReference>
<name>A0A2T4VY33_9HYPH</name>
<dbReference type="EMBL" id="PSQJ01000002">
    <property type="protein sequence ID" value="PTL86689.1"/>
    <property type="molecule type" value="Genomic_DNA"/>
</dbReference>
<dbReference type="NCBIfam" id="NF004123">
    <property type="entry name" value="PRK05610.1"/>
    <property type="match status" value="1"/>
</dbReference>
<keyword evidence="3 6" id="KW-0694">RNA-binding</keyword>
<dbReference type="HAMAP" id="MF_01345_B">
    <property type="entry name" value="Ribosomal_uS17_B"/>
    <property type="match status" value="1"/>
</dbReference>
<keyword evidence="4 6" id="KW-0689">Ribosomal protein</keyword>
<dbReference type="NCBIfam" id="TIGR03635">
    <property type="entry name" value="uS17_bact"/>
    <property type="match status" value="1"/>
</dbReference>
<dbReference type="CDD" id="cd00364">
    <property type="entry name" value="Ribosomal_uS17"/>
    <property type="match status" value="1"/>
</dbReference>
<accession>A0A2T4VY33</accession>
<evidence type="ECO:0000256" key="2">
    <source>
        <dbReference type="ARBA" id="ARBA00022730"/>
    </source>
</evidence>
<evidence type="ECO:0000313" key="7">
    <source>
        <dbReference type="EMBL" id="PTL86689.1"/>
    </source>
</evidence>
<dbReference type="PANTHER" id="PTHR10744:SF1">
    <property type="entry name" value="SMALL RIBOSOMAL SUBUNIT PROTEIN US17M"/>
    <property type="match status" value="1"/>
</dbReference>
<dbReference type="InterPro" id="IPR019984">
    <property type="entry name" value="Ribosomal_uS17_bact/chlr"/>
</dbReference>
<evidence type="ECO:0000256" key="4">
    <source>
        <dbReference type="ARBA" id="ARBA00022980"/>
    </source>
</evidence>
<comment type="caution">
    <text evidence="7">The sequence shown here is derived from an EMBL/GenBank/DDBJ whole genome shotgun (WGS) entry which is preliminary data.</text>
</comment>
<evidence type="ECO:0000256" key="6">
    <source>
        <dbReference type="HAMAP-Rule" id="MF_01345"/>
    </source>
</evidence>
<proteinExistence type="inferred from homology"/>
<dbReference type="GO" id="GO:0022627">
    <property type="term" value="C:cytosolic small ribosomal subunit"/>
    <property type="evidence" value="ECO:0007669"/>
    <property type="project" value="UniProtKB-UniRule"/>
</dbReference>
<evidence type="ECO:0000256" key="1">
    <source>
        <dbReference type="ARBA" id="ARBA00010254"/>
    </source>
</evidence>
<dbReference type="Gene3D" id="2.40.50.140">
    <property type="entry name" value="Nucleic acid-binding proteins"/>
    <property type="match status" value="1"/>
</dbReference>
<protein>
    <recommendedName>
        <fullName evidence="6">Small ribosomal subunit protein uS17</fullName>
    </recommendedName>
</protein>
<dbReference type="GO" id="GO:0006412">
    <property type="term" value="P:translation"/>
    <property type="evidence" value="ECO:0007669"/>
    <property type="project" value="UniProtKB-UniRule"/>
</dbReference>
<dbReference type="GO" id="GO:0003735">
    <property type="term" value="F:structural constituent of ribosome"/>
    <property type="evidence" value="ECO:0007669"/>
    <property type="project" value="UniProtKB-UniRule"/>
</dbReference>
<dbReference type="SUPFAM" id="SSF50249">
    <property type="entry name" value="Nucleic acid-binding proteins"/>
    <property type="match status" value="1"/>
</dbReference>
<dbReference type="Pfam" id="PF00366">
    <property type="entry name" value="Ribosomal_S17"/>
    <property type="match status" value="1"/>
</dbReference>
<comment type="subunit">
    <text evidence="6">Part of the 30S ribosomal subunit.</text>
</comment>
<evidence type="ECO:0000313" key="8">
    <source>
        <dbReference type="Proteomes" id="UP000240811"/>
    </source>
</evidence>
<gene>
    <name evidence="6" type="primary">rpsQ</name>
    <name evidence="7" type="ORF">C4617_02415</name>
</gene>
<comment type="similarity">
    <text evidence="1 6">Belongs to the universal ribosomal protein uS17 family.</text>
</comment>
<dbReference type="InterPro" id="IPR012340">
    <property type="entry name" value="NA-bd_OB-fold"/>
</dbReference>
<dbReference type="AlphaFoldDB" id="A0A2T4VY33"/>
<evidence type="ECO:0000256" key="3">
    <source>
        <dbReference type="ARBA" id="ARBA00022884"/>
    </source>
</evidence>
<dbReference type="GO" id="GO:0019843">
    <property type="term" value="F:rRNA binding"/>
    <property type="evidence" value="ECO:0007669"/>
    <property type="project" value="UniProtKB-UniRule"/>
</dbReference>
<reference evidence="8" key="1">
    <citation type="submission" date="2018-02" db="EMBL/GenBank/DDBJ databases">
        <title>Genome sequence of Candidatus Liberibacter europaeus.</title>
        <authorList>
            <person name="Frampton R.A."/>
            <person name="Thompson S.M."/>
            <person name="David C."/>
            <person name="Addison S.M."/>
            <person name="Smith G.R."/>
        </authorList>
    </citation>
    <scope>NUCLEOTIDE SEQUENCE [LARGE SCALE GENOMIC DNA]</scope>
</reference>
<dbReference type="Proteomes" id="UP000240811">
    <property type="component" value="Unassembled WGS sequence"/>
</dbReference>
<organism evidence="7 8">
    <name type="scientific">Candidatus Liberibacter europaeus</name>
    <dbReference type="NCBI Taxonomy" id="744859"/>
    <lineage>
        <taxon>Bacteria</taxon>
        <taxon>Pseudomonadati</taxon>
        <taxon>Pseudomonadota</taxon>
        <taxon>Alphaproteobacteria</taxon>
        <taxon>Hyphomicrobiales</taxon>
        <taxon>Rhizobiaceae</taxon>
        <taxon>Liberibacter</taxon>
    </lineage>
</organism>
<comment type="function">
    <text evidence="6">One of the primary rRNA binding proteins, it binds specifically to the 5'-end of 16S ribosomal RNA.</text>
</comment>